<dbReference type="PROSITE" id="PS50914">
    <property type="entry name" value="BON"/>
    <property type="match status" value="3"/>
</dbReference>
<evidence type="ECO:0000313" key="2">
    <source>
        <dbReference type="EMBL" id="SHL36186.1"/>
    </source>
</evidence>
<dbReference type="PANTHER" id="PTHR34606:SF15">
    <property type="entry name" value="BON DOMAIN-CONTAINING PROTEIN"/>
    <property type="match status" value="1"/>
</dbReference>
<dbReference type="InterPro" id="IPR007055">
    <property type="entry name" value="BON_dom"/>
</dbReference>
<dbReference type="InterPro" id="IPR014004">
    <property type="entry name" value="Transpt-assoc_nodulatn_dom_bac"/>
</dbReference>
<dbReference type="RefSeq" id="WP_068840993.1">
    <property type="nucleotide sequence ID" value="NZ_FRBT01000001.1"/>
</dbReference>
<proteinExistence type="predicted"/>
<dbReference type="Gene3D" id="3.30.1340.30">
    <property type="match status" value="3"/>
</dbReference>
<dbReference type="OrthoDB" id="870892at2"/>
<feature type="domain" description="BON" evidence="1">
    <location>
        <begin position="149"/>
        <end position="217"/>
    </location>
</feature>
<organism evidence="2 3">
    <name type="scientific">Flavobacterium chilense</name>
    <dbReference type="NCBI Taxonomy" id="946677"/>
    <lineage>
        <taxon>Bacteria</taxon>
        <taxon>Pseudomonadati</taxon>
        <taxon>Bacteroidota</taxon>
        <taxon>Flavobacteriia</taxon>
        <taxon>Flavobacteriales</taxon>
        <taxon>Flavobacteriaceae</taxon>
        <taxon>Flavobacterium</taxon>
    </lineage>
</organism>
<dbReference type="SMART" id="SM00749">
    <property type="entry name" value="BON"/>
    <property type="match status" value="3"/>
</dbReference>
<sequence>MKTNEELQRKVIEAINWEPLLSAAEIGVAAFDGIVTLTGCVNSYAKKEEAETAAKNVLGVKVVVEKIEVVLNDKTQKSDNEIASEIINTFKWHWDIPNDRVQVKVENGWVTLTGSLEWNYQKEEVKKAVSVLIGIKGIINNIMIISLSKDRINKKDIEDAIERNKIIGNTAITVEVLDNAVTLKGTVESWFQKNEASRLAWKAPGVLEVKNNLQVELAQ</sequence>
<dbReference type="PANTHER" id="PTHR34606">
    <property type="entry name" value="BON DOMAIN-CONTAINING PROTEIN"/>
    <property type="match status" value="1"/>
</dbReference>
<dbReference type="AlphaFoldDB" id="A0A1M7A0J4"/>
<dbReference type="EMBL" id="FRBT01000001">
    <property type="protein sequence ID" value="SHL36186.1"/>
    <property type="molecule type" value="Genomic_DNA"/>
</dbReference>
<keyword evidence="3" id="KW-1185">Reference proteome</keyword>
<evidence type="ECO:0000313" key="3">
    <source>
        <dbReference type="Proteomes" id="UP000184028"/>
    </source>
</evidence>
<name>A0A1M7A0J4_9FLAO</name>
<dbReference type="InterPro" id="IPR051686">
    <property type="entry name" value="Lipoprotein_DolP"/>
</dbReference>
<evidence type="ECO:0000259" key="1">
    <source>
        <dbReference type="PROSITE" id="PS50914"/>
    </source>
</evidence>
<feature type="domain" description="BON" evidence="1">
    <location>
        <begin position="78"/>
        <end position="146"/>
    </location>
</feature>
<feature type="domain" description="BON" evidence="1">
    <location>
        <begin position="3"/>
        <end position="71"/>
    </location>
</feature>
<dbReference type="STRING" id="946677.SAMN05444484_1011225"/>
<dbReference type="Pfam" id="PF04972">
    <property type="entry name" value="BON"/>
    <property type="match status" value="3"/>
</dbReference>
<reference evidence="3" key="1">
    <citation type="submission" date="2016-11" db="EMBL/GenBank/DDBJ databases">
        <authorList>
            <person name="Varghese N."/>
            <person name="Submissions S."/>
        </authorList>
    </citation>
    <scope>NUCLEOTIDE SEQUENCE [LARGE SCALE GENOMIC DNA]</scope>
    <source>
        <strain evidence="3">DSM 24724</strain>
    </source>
</reference>
<accession>A0A1M7A0J4</accession>
<dbReference type="Proteomes" id="UP000184028">
    <property type="component" value="Unassembled WGS sequence"/>
</dbReference>
<protein>
    <submittedName>
        <fullName evidence="2">Osmotically-inducible protein OsmY, contains BON domain</fullName>
    </submittedName>
</protein>
<gene>
    <name evidence="2" type="ORF">SAMN05444484_1011225</name>
</gene>